<dbReference type="Proteomes" id="UP000076502">
    <property type="component" value="Unassembled WGS sequence"/>
</dbReference>
<dbReference type="EMBL" id="KQ435017">
    <property type="protein sequence ID" value="KZC13891.1"/>
    <property type="molecule type" value="Genomic_DNA"/>
</dbReference>
<proteinExistence type="predicted"/>
<evidence type="ECO:0000313" key="2">
    <source>
        <dbReference type="Proteomes" id="UP000076502"/>
    </source>
</evidence>
<keyword evidence="2" id="KW-1185">Reference proteome</keyword>
<reference evidence="1 2" key="1">
    <citation type="submission" date="2015-07" db="EMBL/GenBank/DDBJ databases">
        <title>The genome of Dufourea novaeangliae.</title>
        <authorList>
            <person name="Pan H."/>
            <person name="Kapheim K."/>
        </authorList>
    </citation>
    <scope>NUCLEOTIDE SEQUENCE [LARGE SCALE GENOMIC DNA]</scope>
    <source>
        <strain evidence="1">0120121106</strain>
        <tissue evidence="1">Whole body</tissue>
    </source>
</reference>
<name>A0A154PPT6_DUFNO</name>
<evidence type="ECO:0000313" key="1">
    <source>
        <dbReference type="EMBL" id="KZC13891.1"/>
    </source>
</evidence>
<accession>A0A154PPT6</accession>
<organism evidence="1 2">
    <name type="scientific">Dufourea novaeangliae</name>
    <name type="common">Sweat bee</name>
    <dbReference type="NCBI Taxonomy" id="178035"/>
    <lineage>
        <taxon>Eukaryota</taxon>
        <taxon>Metazoa</taxon>
        <taxon>Ecdysozoa</taxon>
        <taxon>Arthropoda</taxon>
        <taxon>Hexapoda</taxon>
        <taxon>Insecta</taxon>
        <taxon>Pterygota</taxon>
        <taxon>Neoptera</taxon>
        <taxon>Endopterygota</taxon>
        <taxon>Hymenoptera</taxon>
        <taxon>Apocrita</taxon>
        <taxon>Aculeata</taxon>
        <taxon>Apoidea</taxon>
        <taxon>Anthophila</taxon>
        <taxon>Halictidae</taxon>
        <taxon>Rophitinae</taxon>
        <taxon>Dufourea</taxon>
    </lineage>
</organism>
<protein>
    <submittedName>
        <fullName evidence="1">Uncharacterized protein</fullName>
    </submittedName>
</protein>
<sequence length="63" mass="7545">MTTSIPTSYGPQFLNMQPASMHRIEYRMESMPLFIHDEHFFSYFFALKNNDILNLTIDLHMFL</sequence>
<gene>
    <name evidence="1" type="ORF">WN55_06202</name>
</gene>
<dbReference type="AlphaFoldDB" id="A0A154PPT6"/>